<dbReference type="EMBL" id="UYJE01006592">
    <property type="protein sequence ID" value="VDI47315.1"/>
    <property type="molecule type" value="Genomic_DNA"/>
</dbReference>
<feature type="transmembrane region" description="Helical" evidence="1">
    <location>
        <begin position="559"/>
        <end position="581"/>
    </location>
</feature>
<evidence type="ECO:0008006" key="5">
    <source>
        <dbReference type="Google" id="ProtNLM"/>
    </source>
</evidence>
<evidence type="ECO:0000256" key="1">
    <source>
        <dbReference type="SAM" id="Phobius"/>
    </source>
</evidence>
<dbReference type="OrthoDB" id="6094394at2759"/>
<organism evidence="3 4">
    <name type="scientific">Mytilus galloprovincialis</name>
    <name type="common">Mediterranean mussel</name>
    <dbReference type="NCBI Taxonomy" id="29158"/>
    <lineage>
        <taxon>Eukaryota</taxon>
        <taxon>Metazoa</taxon>
        <taxon>Spiralia</taxon>
        <taxon>Lophotrochozoa</taxon>
        <taxon>Mollusca</taxon>
        <taxon>Bivalvia</taxon>
        <taxon>Autobranchia</taxon>
        <taxon>Pteriomorphia</taxon>
        <taxon>Mytilida</taxon>
        <taxon>Mytiloidea</taxon>
        <taxon>Mytilidae</taxon>
        <taxon>Mytilinae</taxon>
        <taxon>Mytilus</taxon>
    </lineage>
</organism>
<keyword evidence="1" id="KW-0812">Transmembrane</keyword>
<reference evidence="3" key="1">
    <citation type="submission" date="2018-11" db="EMBL/GenBank/DDBJ databases">
        <authorList>
            <person name="Alioto T."/>
            <person name="Alioto T."/>
        </authorList>
    </citation>
    <scope>NUCLEOTIDE SEQUENCE</scope>
</reference>
<dbReference type="AlphaFoldDB" id="A0A8B6FBH0"/>
<feature type="signal peptide" evidence="2">
    <location>
        <begin position="1"/>
        <end position="19"/>
    </location>
</feature>
<name>A0A8B6FBH0_MYTGA</name>
<evidence type="ECO:0000313" key="3">
    <source>
        <dbReference type="EMBL" id="VDI47315.1"/>
    </source>
</evidence>
<proteinExistence type="predicted"/>
<feature type="chain" id="PRO_5032989754" description="SEA domain-containing protein" evidence="2">
    <location>
        <begin position="20"/>
        <end position="722"/>
    </location>
</feature>
<evidence type="ECO:0000256" key="2">
    <source>
        <dbReference type="SAM" id="SignalP"/>
    </source>
</evidence>
<accession>A0A8B6FBH0</accession>
<protein>
    <recommendedName>
        <fullName evidence="5">SEA domain-containing protein</fullName>
    </recommendedName>
</protein>
<keyword evidence="4" id="KW-1185">Reference proteome</keyword>
<keyword evidence="1" id="KW-1133">Transmembrane helix</keyword>
<keyword evidence="1" id="KW-0472">Membrane</keyword>
<dbReference type="Proteomes" id="UP000596742">
    <property type="component" value="Unassembled WGS sequence"/>
</dbReference>
<gene>
    <name evidence="3" type="ORF">MGAL_10B060382</name>
</gene>
<comment type="caution">
    <text evidence="3">The sequence shown here is derived from an EMBL/GenBank/DDBJ whole genome shotgun (WGS) entry which is preliminary data.</text>
</comment>
<evidence type="ECO:0000313" key="4">
    <source>
        <dbReference type="Proteomes" id="UP000596742"/>
    </source>
</evidence>
<keyword evidence="2" id="KW-0732">Signal</keyword>
<sequence length="722" mass="79841">METKIIIIIFPLFTCITRGQLSSDNTQFESSSIRTKRTIDNVVPTTTRSMLPHTISTSNIELQTLFDELKSTRAVLKMPLASSTITFFNTAGEFNATTKGNRTHALTDSVDPSSQVSSLILASPVIQLNNVPISKTSSINYSPLVTKSTFLSEESLLVQNVSVYNTPNISSDKHTETTQGRVLQTSTRAHVLQTTTHGRVLQTTTQAHVLRTTTRAHVLRTTTRAHVLKTSFQPEITTQPFDMIIDRLSKSSTEPISSLVITNGEVKDFTNMIGSNPVISHVETEDNTKINLSSSKATQAVPSTSINLKTQNLSQQSDFTSTRLPIVSASTGDVTLQSTHLSKKSHPLLVSSSSVVGMNMFSTSVITNVPTSTTSPSAASKSLFGTNISNLLNVSHVSSTYSLGDTIIQPSLSTKYHQMTYSLNERVTVKPNPHKRKLYNFSYEIEFTGECKSLENQEALKEIWGSLMNIVAFQAGTKGLSVEPINILCGPLRLSFNVYNTTHKNLTEIIRTMIKNNNFVITVLVDNYRLNFKAIRIYLYTDHEMGSEIFLMGLNEVDIIVIICATAISVILVCAGMIICAREYYLKKRSRSFTLSSFMSNGSNSYDYTLTKIPRPNSSYSENGVRMKLMDQTDSQRAALLPIEEQETSVSDIQLRVNSNEDGIVVGVTGTGNNTQCHEQSYDNSDINGDQSEEKLCSTTEELDKSVDNPIYFADDERFLKV</sequence>